<dbReference type="Proteomes" id="UP001165065">
    <property type="component" value="Unassembled WGS sequence"/>
</dbReference>
<evidence type="ECO:0000313" key="2">
    <source>
        <dbReference type="Proteomes" id="UP001165065"/>
    </source>
</evidence>
<accession>A0A9W7GKM3</accession>
<reference evidence="2" key="1">
    <citation type="journal article" date="2023" name="Commun. Biol.">
        <title>Genome analysis of Parmales, the sister group of diatoms, reveals the evolutionary specialization of diatoms from phago-mixotrophs to photoautotrophs.</title>
        <authorList>
            <person name="Ban H."/>
            <person name="Sato S."/>
            <person name="Yoshikawa S."/>
            <person name="Yamada K."/>
            <person name="Nakamura Y."/>
            <person name="Ichinomiya M."/>
            <person name="Sato N."/>
            <person name="Blanc-Mathieu R."/>
            <person name="Endo H."/>
            <person name="Kuwata A."/>
            <person name="Ogata H."/>
        </authorList>
    </citation>
    <scope>NUCLEOTIDE SEQUENCE [LARGE SCALE GENOMIC DNA]</scope>
</reference>
<gene>
    <name evidence="1" type="ORF">TrCOL_g10348</name>
</gene>
<protein>
    <submittedName>
        <fullName evidence="1">Uncharacterized protein</fullName>
    </submittedName>
</protein>
<name>A0A9W7GKM3_9STRA</name>
<comment type="caution">
    <text evidence="1">The sequence shown here is derived from an EMBL/GenBank/DDBJ whole genome shotgun (WGS) entry which is preliminary data.</text>
</comment>
<sequence>MSSEIQGARCGGRRGFVESGFKTAFAVAVVGGVGVGGEAKAEEGERWMNKGGKREGISNEDIREVVRRDVVEGQFLTNGKLSRAIYDEGAVFQDEIDTYTLDKWITGTSRLFNGRNSRVELVGEVEANEDYVEFRFDEVLEFNIPIFHPSTPLTGRVRLERDKETGLIVRYREYWDEDVGEVLKKAKFRFSL</sequence>
<evidence type="ECO:0000313" key="1">
    <source>
        <dbReference type="EMBL" id="GMI46491.1"/>
    </source>
</evidence>
<dbReference type="OrthoDB" id="348976at2759"/>
<organism evidence="1 2">
    <name type="scientific">Triparma columacea</name>
    <dbReference type="NCBI Taxonomy" id="722753"/>
    <lineage>
        <taxon>Eukaryota</taxon>
        <taxon>Sar</taxon>
        <taxon>Stramenopiles</taxon>
        <taxon>Ochrophyta</taxon>
        <taxon>Bolidophyceae</taxon>
        <taxon>Parmales</taxon>
        <taxon>Triparmaceae</taxon>
        <taxon>Triparma</taxon>
    </lineage>
</organism>
<dbReference type="EMBL" id="BRYA01000300">
    <property type="protein sequence ID" value="GMI46491.1"/>
    <property type="molecule type" value="Genomic_DNA"/>
</dbReference>
<keyword evidence="2" id="KW-1185">Reference proteome</keyword>
<proteinExistence type="predicted"/>
<dbReference type="AlphaFoldDB" id="A0A9W7GKM3"/>